<feature type="DNA-binding region" description="H-T-H motif" evidence="4">
    <location>
        <begin position="29"/>
        <end position="48"/>
    </location>
</feature>
<dbReference type="InterPro" id="IPR036271">
    <property type="entry name" value="Tet_transcr_reg_TetR-rel_C_sf"/>
</dbReference>
<evidence type="ECO:0000259" key="5">
    <source>
        <dbReference type="PROSITE" id="PS50977"/>
    </source>
</evidence>
<dbReference type="InterPro" id="IPR009057">
    <property type="entry name" value="Homeodomain-like_sf"/>
</dbReference>
<reference evidence="6 7" key="1">
    <citation type="submission" date="2020-07" db="EMBL/GenBank/DDBJ databases">
        <title>Sequencing the genomes of 1000 actinobacteria strains.</title>
        <authorList>
            <person name="Klenk H.-P."/>
        </authorList>
    </citation>
    <scope>NUCLEOTIDE SEQUENCE [LARGE SCALE GENOMIC DNA]</scope>
    <source>
        <strain evidence="6 7">DSM 19082</strain>
    </source>
</reference>
<dbReference type="AlphaFoldDB" id="A0A852RQ13"/>
<keyword evidence="3" id="KW-0804">Transcription</keyword>
<sequence length="197" mass="21345">MPRPRQFDEPALLDAAIQLFWSRGYAGTSIEDVARATTVGNGSIYAAYRSKNGLYVSAVTRYCQALTQMVGTGMAGTSGDVAASARDYLEIIICDCTSQPGRRGCLMLNSLTLLDQVPQLRAVIDRTTRDLQTILEERLLRDLGDSPAHVDVAALSAHYVTLSQGLIQRSRLGHEPDELRHIADAAARDTALALARG</sequence>
<protein>
    <submittedName>
        <fullName evidence="6">TetR/AcrR family transcriptional repressor of nem operon</fullName>
    </submittedName>
</protein>
<proteinExistence type="predicted"/>
<keyword evidence="1" id="KW-0805">Transcription regulation</keyword>
<dbReference type="GO" id="GO:0003677">
    <property type="term" value="F:DNA binding"/>
    <property type="evidence" value="ECO:0007669"/>
    <property type="project" value="UniProtKB-UniRule"/>
</dbReference>
<dbReference type="Gene3D" id="1.10.357.10">
    <property type="entry name" value="Tetracycline Repressor, domain 2"/>
    <property type="match status" value="1"/>
</dbReference>
<gene>
    <name evidence="6" type="ORF">BJ958_004335</name>
</gene>
<dbReference type="Pfam" id="PF00440">
    <property type="entry name" value="TetR_N"/>
    <property type="match status" value="1"/>
</dbReference>
<evidence type="ECO:0000256" key="3">
    <source>
        <dbReference type="ARBA" id="ARBA00023163"/>
    </source>
</evidence>
<dbReference type="PRINTS" id="PR00455">
    <property type="entry name" value="HTHTETR"/>
</dbReference>
<evidence type="ECO:0000256" key="4">
    <source>
        <dbReference type="PROSITE-ProRule" id="PRU00335"/>
    </source>
</evidence>
<dbReference type="SUPFAM" id="SSF48498">
    <property type="entry name" value="Tetracyclin repressor-like, C-terminal domain"/>
    <property type="match status" value="1"/>
</dbReference>
<evidence type="ECO:0000256" key="2">
    <source>
        <dbReference type="ARBA" id="ARBA00023125"/>
    </source>
</evidence>
<organism evidence="6 7">
    <name type="scientific">Nocardioides kongjuensis</name>
    <dbReference type="NCBI Taxonomy" id="349522"/>
    <lineage>
        <taxon>Bacteria</taxon>
        <taxon>Bacillati</taxon>
        <taxon>Actinomycetota</taxon>
        <taxon>Actinomycetes</taxon>
        <taxon>Propionibacteriales</taxon>
        <taxon>Nocardioidaceae</taxon>
        <taxon>Nocardioides</taxon>
    </lineage>
</organism>
<dbReference type="Proteomes" id="UP000582231">
    <property type="component" value="Unassembled WGS sequence"/>
</dbReference>
<accession>A0A852RQ13</accession>
<name>A0A852RQ13_9ACTN</name>
<evidence type="ECO:0000313" key="7">
    <source>
        <dbReference type="Proteomes" id="UP000582231"/>
    </source>
</evidence>
<dbReference type="RefSeq" id="WP_179728915.1">
    <property type="nucleotide sequence ID" value="NZ_BAABEF010000001.1"/>
</dbReference>
<evidence type="ECO:0000313" key="6">
    <source>
        <dbReference type="EMBL" id="NYD32789.1"/>
    </source>
</evidence>
<keyword evidence="2 4" id="KW-0238">DNA-binding</keyword>
<dbReference type="PROSITE" id="PS50977">
    <property type="entry name" value="HTH_TETR_2"/>
    <property type="match status" value="1"/>
</dbReference>
<dbReference type="Gene3D" id="1.10.10.60">
    <property type="entry name" value="Homeodomain-like"/>
    <property type="match status" value="1"/>
</dbReference>
<dbReference type="EMBL" id="JACCBF010000001">
    <property type="protein sequence ID" value="NYD32789.1"/>
    <property type="molecule type" value="Genomic_DNA"/>
</dbReference>
<feature type="domain" description="HTH tetR-type" evidence="5">
    <location>
        <begin position="6"/>
        <end position="66"/>
    </location>
</feature>
<dbReference type="SUPFAM" id="SSF46689">
    <property type="entry name" value="Homeodomain-like"/>
    <property type="match status" value="1"/>
</dbReference>
<comment type="caution">
    <text evidence="6">The sequence shown here is derived from an EMBL/GenBank/DDBJ whole genome shotgun (WGS) entry which is preliminary data.</text>
</comment>
<dbReference type="PANTHER" id="PTHR47506:SF1">
    <property type="entry name" value="HTH-TYPE TRANSCRIPTIONAL REGULATOR YJDC"/>
    <property type="match status" value="1"/>
</dbReference>
<dbReference type="PANTHER" id="PTHR47506">
    <property type="entry name" value="TRANSCRIPTIONAL REGULATORY PROTEIN"/>
    <property type="match status" value="1"/>
</dbReference>
<keyword evidence="7" id="KW-1185">Reference proteome</keyword>
<evidence type="ECO:0000256" key="1">
    <source>
        <dbReference type="ARBA" id="ARBA00023015"/>
    </source>
</evidence>
<dbReference type="InterPro" id="IPR001647">
    <property type="entry name" value="HTH_TetR"/>
</dbReference>